<dbReference type="WBParaSite" id="HPLM_0001332601-mRNA-1">
    <property type="protein sequence ID" value="HPLM_0001332601-mRNA-1"/>
    <property type="gene ID" value="HPLM_0001332601"/>
</dbReference>
<evidence type="ECO:0000313" key="4">
    <source>
        <dbReference type="WBParaSite" id="HPLM_0001332601-mRNA-1"/>
    </source>
</evidence>
<feature type="transmembrane region" description="Helical" evidence="1">
    <location>
        <begin position="20"/>
        <end position="44"/>
    </location>
</feature>
<evidence type="ECO:0000313" key="3">
    <source>
        <dbReference type="Proteomes" id="UP000268014"/>
    </source>
</evidence>
<proteinExistence type="predicted"/>
<protein>
    <submittedName>
        <fullName evidence="2 4">Uncharacterized protein</fullName>
    </submittedName>
</protein>
<keyword evidence="3" id="KW-1185">Reference proteome</keyword>
<keyword evidence="1" id="KW-0472">Membrane</keyword>
<dbReference type="Proteomes" id="UP000268014">
    <property type="component" value="Unassembled WGS sequence"/>
</dbReference>
<reference evidence="2 3" key="2">
    <citation type="submission" date="2018-11" db="EMBL/GenBank/DDBJ databases">
        <authorList>
            <consortium name="Pathogen Informatics"/>
        </authorList>
    </citation>
    <scope>NUCLEOTIDE SEQUENCE [LARGE SCALE GENOMIC DNA]</scope>
    <source>
        <strain evidence="2 3">MHpl1</strain>
    </source>
</reference>
<gene>
    <name evidence="2" type="ORF">HPLM_LOCUS13318</name>
</gene>
<keyword evidence="1" id="KW-1133">Transmembrane helix</keyword>
<evidence type="ECO:0000256" key="1">
    <source>
        <dbReference type="SAM" id="Phobius"/>
    </source>
</evidence>
<keyword evidence="1" id="KW-0812">Transmembrane</keyword>
<organism evidence="4">
    <name type="scientific">Haemonchus placei</name>
    <name type="common">Barber's pole worm</name>
    <dbReference type="NCBI Taxonomy" id="6290"/>
    <lineage>
        <taxon>Eukaryota</taxon>
        <taxon>Metazoa</taxon>
        <taxon>Ecdysozoa</taxon>
        <taxon>Nematoda</taxon>
        <taxon>Chromadorea</taxon>
        <taxon>Rhabditida</taxon>
        <taxon>Rhabditina</taxon>
        <taxon>Rhabditomorpha</taxon>
        <taxon>Strongyloidea</taxon>
        <taxon>Trichostrongylidae</taxon>
        <taxon>Haemonchus</taxon>
    </lineage>
</organism>
<accession>A0A0N4WPL7</accession>
<evidence type="ECO:0000313" key="2">
    <source>
        <dbReference type="EMBL" id="VDO48622.1"/>
    </source>
</evidence>
<sequence>MVSETDVLERVSEKLKPSHLVTFTCSLLSSFLQTLLILLTKYLWRPGGWRFYF</sequence>
<dbReference type="EMBL" id="UZAF01018161">
    <property type="protein sequence ID" value="VDO48622.1"/>
    <property type="molecule type" value="Genomic_DNA"/>
</dbReference>
<name>A0A0N4WPL7_HAEPC</name>
<dbReference type="AlphaFoldDB" id="A0A0N4WPL7"/>
<reference evidence="4" key="1">
    <citation type="submission" date="2017-02" db="UniProtKB">
        <authorList>
            <consortium name="WormBaseParasite"/>
        </authorList>
    </citation>
    <scope>IDENTIFICATION</scope>
</reference>